<keyword evidence="5 9" id="KW-0808">Transferase</keyword>
<feature type="domain" description="Methylguanine DNA methyltransferase ribonuclease-like" evidence="11">
    <location>
        <begin position="83"/>
        <end position="158"/>
    </location>
</feature>
<dbReference type="InterPro" id="IPR023546">
    <property type="entry name" value="MGMT"/>
</dbReference>
<dbReference type="InterPro" id="IPR036217">
    <property type="entry name" value="MethylDNA_cys_MeTrfase_DNAb"/>
</dbReference>
<evidence type="ECO:0000256" key="8">
    <source>
        <dbReference type="ARBA" id="ARBA00049348"/>
    </source>
</evidence>
<dbReference type="InterPro" id="IPR036631">
    <property type="entry name" value="MGMT_N_sf"/>
</dbReference>
<dbReference type="InterPro" id="IPR001497">
    <property type="entry name" value="MethylDNA_cys_MeTrfase_AS"/>
</dbReference>
<proteinExistence type="inferred from homology"/>
<reference evidence="12 13" key="1">
    <citation type="submission" date="2018-06" db="EMBL/GenBank/DDBJ databases">
        <authorList>
            <consortium name="Pathogen Informatics"/>
            <person name="Doyle S."/>
        </authorList>
    </citation>
    <scope>NUCLEOTIDE SEQUENCE [LARGE SCALE GENOMIC DNA]</scope>
    <source>
        <strain evidence="12 13">NCTC10295</strain>
    </source>
</reference>
<dbReference type="CDD" id="cd06445">
    <property type="entry name" value="ATase"/>
    <property type="match status" value="1"/>
</dbReference>
<comment type="subcellular location">
    <subcellularLocation>
        <location evidence="9">Cytoplasm</location>
    </subcellularLocation>
</comment>
<keyword evidence="13" id="KW-1185">Reference proteome</keyword>
<evidence type="ECO:0000313" key="13">
    <source>
        <dbReference type="Proteomes" id="UP000254651"/>
    </source>
</evidence>
<feature type="domain" description="Methylated-DNA-[protein]-cysteine S-methyltransferase DNA binding" evidence="10">
    <location>
        <begin position="162"/>
        <end position="241"/>
    </location>
</feature>
<comment type="function">
    <text evidence="9">Involved in the cellular defense against the biological effects of O6-methylguanine (O6-MeG) and O4-methylthymine (O4-MeT) in DNA. Repairs the methylated nucleobase in DNA by stoichiometrically transferring the methyl group to a cysteine residue in the enzyme. This is a suicide reaction: the enzyme is irreversibly inactivated.</text>
</comment>
<evidence type="ECO:0000256" key="6">
    <source>
        <dbReference type="ARBA" id="ARBA00022763"/>
    </source>
</evidence>
<evidence type="ECO:0000256" key="5">
    <source>
        <dbReference type="ARBA" id="ARBA00022679"/>
    </source>
</evidence>
<dbReference type="Pfam" id="PF01035">
    <property type="entry name" value="DNA_binding_1"/>
    <property type="match status" value="1"/>
</dbReference>
<dbReference type="Gene3D" id="3.30.160.70">
    <property type="entry name" value="Methylated DNA-protein cysteine methyltransferase domain"/>
    <property type="match status" value="1"/>
</dbReference>
<comment type="catalytic activity">
    <reaction evidence="1 9">
        <text>a 4-O-methyl-thymidine in DNA + L-cysteinyl-[protein] = a thymidine in DNA + S-methyl-L-cysteinyl-[protein]</text>
        <dbReference type="Rhea" id="RHEA:53428"/>
        <dbReference type="Rhea" id="RHEA-COMP:10131"/>
        <dbReference type="Rhea" id="RHEA-COMP:10132"/>
        <dbReference type="Rhea" id="RHEA-COMP:13555"/>
        <dbReference type="Rhea" id="RHEA-COMP:13556"/>
        <dbReference type="ChEBI" id="CHEBI:29950"/>
        <dbReference type="ChEBI" id="CHEBI:82612"/>
        <dbReference type="ChEBI" id="CHEBI:137386"/>
        <dbReference type="ChEBI" id="CHEBI:137387"/>
        <dbReference type="EC" id="2.1.1.63"/>
    </reaction>
</comment>
<dbReference type="GO" id="GO:0005737">
    <property type="term" value="C:cytoplasm"/>
    <property type="evidence" value="ECO:0007669"/>
    <property type="project" value="UniProtKB-SubCell"/>
</dbReference>
<comment type="catalytic activity">
    <reaction evidence="8 9">
        <text>a 6-O-methyl-2'-deoxyguanosine in DNA + L-cysteinyl-[protein] = S-methyl-L-cysteinyl-[protein] + a 2'-deoxyguanosine in DNA</text>
        <dbReference type="Rhea" id="RHEA:24000"/>
        <dbReference type="Rhea" id="RHEA-COMP:10131"/>
        <dbReference type="Rhea" id="RHEA-COMP:10132"/>
        <dbReference type="Rhea" id="RHEA-COMP:11367"/>
        <dbReference type="Rhea" id="RHEA-COMP:11368"/>
        <dbReference type="ChEBI" id="CHEBI:29950"/>
        <dbReference type="ChEBI" id="CHEBI:82612"/>
        <dbReference type="ChEBI" id="CHEBI:85445"/>
        <dbReference type="ChEBI" id="CHEBI:85448"/>
        <dbReference type="EC" id="2.1.1.63"/>
    </reaction>
</comment>
<dbReference type="GO" id="GO:0032259">
    <property type="term" value="P:methylation"/>
    <property type="evidence" value="ECO:0007669"/>
    <property type="project" value="UniProtKB-KW"/>
</dbReference>
<keyword evidence="6 9" id="KW-0227">DNA damage</keyword>
<dbReference type="AlphaFoldDB" id="A0A378UFG3"/>
<dbReference type="GO" id="GO:0003908">
    <property type="term" value="F:methylated-DNA-[protein]-cysteine S-methyltransferase activity"/>
    <property type="evidence" value="ECO:0007669"/>
    <property type="project" value="UniProtKB-UniRule"/>
</dbReference>
<evidence type="ECO:0000256" key="3">
    <source>
        <dbReference type="ARBA" id="ARBA00022490"/>
    </source>
</evidence>
<sequence>MLSLPSLDTLPTRWQPYRDGIERAADGEDALAHLPAQDRAGFEQDFAAAVGMPWAAYNHLRRAAAVLARHSSEGGAELAVSRIDTPLGEMLAVFAEAEGLSLLEFADQSGVDKELAAVQQAFGGRFVWRECPASALLRQELAAYFQGRLKNFSVPLRPVGTAFQRRVWAALQTIPYGSTLSYKQQAERLGDAKAVRAVAAANGQNKISIIIPCHRVIGSNGKLTGYAGGLFRKQYLLNLEQQDIQTALFAG</sequence>
<evidence type="ECO:0000256" key="7">
    <source>
        <dbReference type="ARBA" id="ARBA00023204"/>
    </source>
</evidence>
<dbReference type="SUPFAM" id="SSF53155">
    <property type="entry name" value="Methylated DNA-protein cysteine methyltransferase domain"/>
    <property type="match status" value="1"/>
</dbReference>
<accession>A0A378UFG3</accession>
<dbReference type="HAMAP" id="MF_00772">
    <property type="entry name" value="OGT"/>
    <property type="match status" value="1"/>
</dbReference>
<evidence type="ECO:0000313" key="12">
    <source>
        <dbReference type="EMBL" id="STZ75483.1"/>
    </source>
</evidence>
<dbReference type="EC" id="2.1.1.63" evidence="9"/>
<dbReference type="PROSITE" id="PS00374">
    <property type="entry name" value="MGMT"/>
    <property type="match status" value="1"/>
</dbReference>
<dbReference type="SUPFAM" id="SSF46767">
    <property type="entry name" value="Methylated DNA-protein cysteine methyltransferase, C-terminal domain"/>
    <property type="match status" value="1"/>
</dbReference>
<evidence type="ECO:0000256" key="2">
    <source>
        <dbReference type="ARBA" id="ARBA00008711"/>
    </source>
</evidence>
<dbReference type="InterPro" id="IPR008332">
    <property type="entry name" value="MethylG_MeTrfase_N"/>
</dbReference>
<name>A0A378UFG3_BERDE</name>
<dbReference type="InterPro" id="IPR036388">
    <property type="entry name" value="WH-like_DNA-bd_sf"/>
</dbReference>
<dbReference type="Gene3D" id="1.10.10.10">
    <property type="entry name" value="Winged helix-like DNA-binding domain superfamily/Winged helix DNA-binding domain"/>
    <property type="match status" value="1"/>
</dbReference>
<dbReference type="Pfam" id="PF02870">
    <property type="entry name" value="Methyltransf_1N"/>
    <property type="match status" value="1"/>
</dbReference>
<evidence type="ECO:0000256" key="1">
    <source>
        <dbReference type="ARBA" id="ARBA00001286"/>
    </source>
</evidence>
<dbReference type="GO" id="GO:0006307">
    <property type="term" value="P:DNA alkylation repair"/>
    <property type="evidence" value="ECO:0007669"/>
    <property type="project" value="UniProtKB-UniRule"/>
</dbReference>
<dbReference type="PANTHER" id="PTHR10815">
    <property type="entry name" value="METHYLATED-DNA--PROTEIN-CYSTEINE METHYLTRANSFERASE"/>
    <property type="match status" value="1"/>
</dbReference>
<evidence type="ECO:0000256" key="9">
    <source>
        <dbReference type="HAMAP-Rule" id="MF_00772"/>
    </source>
</evidence>
<dbReference type="NCBIfam" id="TIGR00589">
    <property type="entry name" value="ogt"/>
    <property type="match status" value="1"/>
</dbReference>
<comment type="miscellaneous">
    <text evidence="9">This enzyme catalyzes only one turnover and therefore is not strictly catalytic. According to one definition, an enzyme is a biocatalyst that acts repeatedly and over many reaction cycles.</text>
</comment>
<evidence type="ECO:0000259" key="10">
    <source>
        <dbReference type="Pfam" id="PF01035"/>
    </source>
</evidence>
<feature type="active site" description="Nucleophile; methyl group acceptor" evidence="9">
    <location>
        <position position="213"/>
    </location>
</feature>
<dbReference type="InterPro" id="IPR014048">
    <property type="entry name" value="MethylDNA_cys_MeTrfase_DNA-bd"/>
</dbReference>
<keyword evidence="7 9" id="KW-0234">DNA repair</keyword>
<evidence type="ECO:0000259" key="11">
    <source>
        <dbReference type="Pfam" id="PF02870"/>
    </source>
</evidence>
<dbReference type="EMBL" id="UGQS01000001">
    <property type="protein sequence ID" value="STZ75483.1"/>
    <property type="molecule type" value="Genomic_DNA"/>
</dbReference>
<dbReference type="Proteomes" id="UP000254651">
    <property type="component" value="Unassembled WGS sequence"/>
</dbReference>
<dbReference type="PANTHER" id="PTHR10815:SF5">
    <property type="entry name" value="METHYLATED-DNA--PROTEIN-CYSTEINE METHYLTRANSFERASE"/>
    <property type="match status" value="1"/>
</dbReference>
<keyword evidence="4 9" id="KW-0489">Methyltransferase</keyword>
<dbReference type="RefSeq" id="WP_066078505.1">
    <property type="nucleotide sequence ID" value="NZ_CP181246.1"/>
</dbReference>
<protein>
    <recommendedName>
        <fullName evidence="9">Methylated-DNA--protein-cysteine methyltransferase</fullName>
        <ecNumber evidence="9">2.1.1.63</ecNumber>
    </recommendedName>
    <alternativeName>
        <fullName evidence="9">6-O-methylguanine-DNA methyltransferase</fullName>
        <shortName evidence="9">MGMT</shortName>
    </alternativeName>
    <alternativeName>
        <fullName evidence="9">O-6-methylguanine-DNA-alkyltransferase</fullName>
    </alternativeName>
</protein>
<gene>
    <name evidence="12" type="primary">ogt</name>
    <name evidence="12" type="ORF">NCTC10295_00207</name>
</gene>
<dbReference type="FunFam" id="1.10.10.10:FF:000214">
    <property type="entry name" value="Methylated-DNA--protein-cysteine methyltransferase"/>
    <property type="match status" value="1"/>
</dbReference>
<organism evidence="12 13">
    <name type="scientific">Bergeriella denitrificans</name>
    <name type="common">Neisseria denitrificans</name>
    <dbReference type="NCBI Taxonomy" id="494"/>
    <lineage>
        <taxon>Bacteria</taxon>
        <taxon>Pseudomonadati</taxon>
        <taxon>Pseudomonadota</taxon>
        <taxon>Betaproteobacteria</taxon>
        <taxon>Neisseriales</taxon>
        <taxon>Neisseriaceae</taxon>
        <taxon>Bergeriella</taxon>
    </lineage>
</organism>
<keyword evidence="3 9" id="KW-0963">Cytoplasm</keyword>
<evidence type="ECO:0000256" key="4">
    <source>
        <dbReference type="ARBA" id="ARBA00022603"/>
    </source>
</evidence>
<comment type="similarity">
    <text evidence="2 9">Belongs to the MGMT family.</text>
</comment>